<dbReference type="AlphaFoldDB" id="A0A7C4H2P8"/>
<sequence length="80" mass="9178">MPRKGYEVITVTKEAREALNELKIKLNAKSISDAIIRVNELVDAILSILVPERIEKQSYKQKMNASPIRIQIKELKKDES</sequence>
<proteinExistence type="predicted"/>
<accession>A0A7C4H2P8</accession>
<organism evidence="1">
    <name type="scientific">Ignisphaera aggregans</name>
    <dbReference type="NCBI Taxonomy" id="334771"/>
    <lineage>
        <taxon>Archaea</taxon>
        <taxon>Thermoproteota</taxon>
        <taxon>Thermoprotei</taxon>
        <taxon>Desulfurococcales</taxon>
        <taxon>Desulfurococcaceae</taxon>
        <taxon>Ignisphaera</taxon>
    </lineage>
</organism>
<evidence type="ECO:0000313" key="1">
    <source>
        <dbReference type="EMBL" id="HGM07609.1"/>
    </source>
</evidence>
<dbReference type="EMBL" id="DTCA01000130">
    <property type="protein sequence ID" value="HGM07609.1"/>
    <property type="molecule type" value="Genomic_DNA"/>
</dbReference>
<gene>
    <name evidence="1" type="ORF">ENU31_04285</name>
</gene>
<name>A0A7C4H2P8_9CREN</name>
<reference evidence="1" key="1">
    <citation type="journal article" date="2020" name="mSystems">
        <title>Genome- and Community-Level Interaction Insights into Carbon Utilization and Element Cycling Functions of Hydrothermarchaeota in Hydrothermal Sediment.</title>
        <authorList>
            <person name="Zhou Z."/>
            <person name="Liu Y."/>
            <person name="Xu W."/>
            <person name="Pan J."/>
            <person name="Luo Z.H."/>
            <person name="Li M."/>
        </authorList>
    </citation>
    <scope>NUCLEOTIDE SEQUENCE [LARGE SCALE GENOMIC DNA]</scope>
    <source>
        <strain evidence="1">SpSt-658</strain>
    </source>
</reference>
<comment type="caution">
    <text evidence="1">The sequence shown here is derived from an EMBL/GenBank/DDBJ whole genome shotgun (WGS) entry which is preliminary data.</text>
</comment>
<protein>
    <submittedName>
        <fullName evidence="1">Uncharacterized protein</fullName>
    </submittedName>
</protein>